<dbReference type="Gene3D" id="1.10.10.10">
    <property type="entry name" value="Winged helix-like DNA-binding domain superfamily/Winged helix DNA-binding domain"/>
    <property type="match status" value="1"/>
</dbReference>
<feature type="domain" description="DEP" evidence="2">
    <location>
        <begin position="177"/>
        <end position="257"/>
    </location>
</feature>
<dbReference type="InterPro" id="IPR000591">
    <property type="entry name" value="DEP_dom"/>
</dbReference>
<dbReference type="SUPFAM" id="SSF46785">
    <property type="entry name" value="Winged helix' DNA-binding domain"/>
    <property type="match status" value="1"/>
</dbReference>
<dbReference type="InterPro" id="IPR036388">
    <property type="entry name" value="WH-like_DNA-bd_sf"/>
</dbReference>
<dbReference type="InterPro" id="IPR036390">
    <property type="entry name" value="WH_DNA-bd_sf"/>
</dbReference>
<dbReference type="EMBL" id="JADGJH010002260">
    <property type="protein sequence ID" value="KAJ3100795.1"/>
    <property type="molecule type" value="Genomic_DNA"/>
</dbReference>
<evidence type="ECO:0000313" key="3">
    <source>
        <dbReference type="EMBL" id="KAJ3100795.1"/>
    </source>
</evidence>
<feature type="region of interest" description="Disordered" evidence="1">
    <location>
        <begin position="284"/>
        <end position="326"/>
    </location>
</feature>
<gene>
    <name evidence="3" type="ORF">HK100_004658</name>
</gene>
<dbReference type="AlphaFoldDB" id="A0AAD5XDR0"/>
<proteinExistence type="predicted"/>
<keyword evidence="4" id="KW-1185">Reference proteome</keyword>
<dbReference type="Pfam" id="PF00610">
    <property type="entry name" value="DEP"/>
    <property type="match status" value="1"/>
</dbReference>
<accession>A0AAD5XDR0</accession>
<evidence type="ECO:0000313" key="4">
    <source>
        <dbReference type="Proteomes" id="UP001211907"/>
    </source>
</evidence>
<dbReference type="GO" id="GO:0035556">
    <property type="term" value="P:intracellular signal transduction"/>
    <property type="evidence" value="ECO:0007669"/>
    <property type="project" value="InterPro"/>
</dbReference>
<dbReference type="PROSITE" id="PS50186">
    <property type="entry name" value="DEP"/>
    <property type="match status" value="1"/>
</dbReference>
<comment type="caution">
    <text evidence="3">The sequence shown here is derived from an EMBL/GenBank/DDBJ whole genome shotgun (WGS) entry which is preliminary data.</text>
</comment>
<dbReference type="Proteomes" id="UP001211907">
    <property type="component" value="Unassembled WGS sequence"/>
</dbReference>
<organism evidence="3 4">
    <name type="scientific">Physocladia obscura</name>
    <dbReference type="NCBI Taxonomy" id="109957"/>
    <lineage>
        <taxon>Eukaryota</taxon>
        <taxon>Fungi</taxon>
        <taxon>Fungi incertae sedis</taxon>
        <taxon>Chytridiomycota</taxon>
        <taxon>Chytridiomycota incertae sedis</taxon>
        <taxon>Chytridiomycetes</taxon>
        <taxon>Chytridiales</taxon>
        <taxon>Chytriomycetaceae</taxon>
        <taxon>Physocladia</taxon>
    </lineage>
</organism>
<protein>
    <recommendedName>
        <fullName evidence="2">DEP domain-containing protein</fullName>
    </recommendedName>
</protein>
<evidence type="ECO:0000256" key="1">
    <source>
        <dbReference type="SAM" id="MobiDB-lite"/>
    </source>
</evidence>
<name>A0AAD5XDR0_9FUNG</name>
<evidence type="ECO:0000259" key="2">
    <source>
        <dbReference type="PROSITE" id="PS50186"/>
    </source>
</evidence>
<dbReference type="SMART" id="SM00049">
    <property type="entry name" value="DEP"/>
    <property type="match status" value="1"/>
</dbReference>
<reference evidence="3" key="1">
    <citation type="submission" date="2020-05" db="EMBL/GenBank/DDBJ databases">
        <title>Phylogenomic resolution of chytrid fungi.</title>
        <authorList>
            <person name="Stajich J.E."/>
            <person name="Amses K."/>
            <person name="Simmons R."/>
            <person name="Seto K."/>
            <person name="Myers J."/>
            <person name="Bonds A."/>
            <person name="Quandt C.A."/>
            <person name="Barry K."/>
            <person name="Liu P."/>
            <person name="Grigoriev I."/>
            <person name="Longcore J.E."/>
            <person name="James T.Y."/>
        </authorList>
    </citation>
    <scope>NUCLEOTIDE SEQUENCE</scope>
    <source>
        <strain evidence="3">JEL0513</strain>
    </source>
</reference>
<dbReference type="CDD" id="cd04371">
    <property type="entry name" value="DEP"/>
    <property type="match status" value="1"/>
</dbReference>
<sequence>MEVIPLEDIKTHFKIYPRAFRAETAISAMSTHLSFTVAEAKECLGGILFAGLILNADKPTTSTSAAEVLDYKPKTIYSLSAKGALVLRDFDEKRTVSTENLTPEKVYGAADALPLQTHVIYVDRDADGAYIKADTTLDVVFKSAFGVQTPNLTKPDPVNLFPSDELVSTSPSTPPTPIEPLFLKDKVHRLKQYSHAFTGSALVDWVLRNTSVVARIEGIAIASAFVTRGLITCINADDTAAGSASDKFRDNIRAVYVPTFAAARLLAWDAAPGVTGAVHGFFAGSKKKSDDHRSSGAGQGKGEGSERVSVGGSEGRKSETSVSENS</sequence>